<keyword evidence="3" id="KW-1185">Reference proteome</keyword>
<dbReference type="AlphaFoldDB" id="A0AAD7E8Y3"/>
<evidence type="ECO:0000313" key="2">
    <source>
        <dbReference type="EMBL" id="KAJ7302638.1"/>
    </source>
</evidence>
<gene>
    <name evidence="2" type="ORF">DFH08DRAFT_988836</name>
</gene>
<feature type="region of interest" description="Disordered" evidence="1">
    <location>
        <begin position="157"/>
        <end position="186"/>
    </location>
</feature>
<dbReference type="Proteomes" id="UP001218218">
    <property type="component" value="Unassembled WGS sequence"/>
</dbReference>
<sequence>MQPLPRYHALPVLRPRRPPVSVLCPLRRLVLSRLAPFLAPRHRTALPSRNHTAAALIRRRARVVARSLPCCTSRASSVAAKPPLRGSHRAWCVQSPFANFARHLARRVFAAHSVIYVHAHPARVPTSHLHLVPATSRPIHAIFIRAVFIRHARIHSSSPSPRRAAAPSSTPSVSLPDIPSTSPHPT</sequence>
<accession>A0AAD7E8Y3</accession>
<dbReference type="EMBL" id="JARIHO010000113">
    <property type="protein sequence ID" value="KAJ7302638.1"/>
    <property type="molecule type" value="Genomic_DNA"/>
</dbReference>
<feature type="compositionally biased region" description="Low complexity" evidence="1">
    <location>
        <begin position="157"/>
        <end position="172"/>
    </location>
</feature>
<comment type="caution">
    <text evidence="2">The sequence shown here is derived from an EMBL/GenBank/DDBJ whole genome shotgun (WGS) entry which is preliminary data.</text>
</comment>
<name>A0AAD7E8Y3_9AGAR</name>
<organism evidence="2 3">
    <name type="scientific">Mycena albidolilacea</name>
    <dbReference type="NCBI Taxonomy" id="1033008"/>
    <lineage>
        <taxon>Eukaryota</taxon>
        <taxon>Fungi</taxon>
        <taxon>Dikarya</taxon>
        <taxon>Basidiomycota</taxon>
        <taxon>Agaricomycotina</taxon>
        <taxon>Agaricomycetes</taxon>
        <taxon>Agaricomycetidae</taxon>
        <taxon>Agaricales</taxon>
        <taxon>Marasmiineae</taxon>
        <taxon>Mycenaceae</taxon>
        <taxon>Mycena</taxon>
    </lineage>
</organism>
<evidence type="ECO:0000256" key="1">
    <source>
        <dbReference type="SAM" id="MobiDB-lite"/>
    </source>
</evidence>
<evidence type="ECO:0000313" key="3">
    <source>
        <dbReference type="Proteomes" id="UP001218218"/>
    </source>
</evidence>
<proteinExistence type="predicted"/>
<reference evidence="2" key="1">
    <citation type="submission" date="2023-03" db="EMBL/GenBank/DDBJ databases">
        <title>Massive genome expansion in bonnet fungi (Mycena s.s.) driven by repeated elements and novel gene families across ecological guilds.</title>
        <authorList>
            <consortium name="Lawrence Berkeley National Laboratory"/>
            <person name="Harder C.B."/>
            <person name="Miyauchi S."/>
            <person name="Viragh M."/>
            <person name="Kuo A."/>
            <person name="Thoen E."/>
            <person name="Andreopoulos B."/>
            <person name="Lu D."/>
            <person name="Skrede I."/>
            <person name="Drula E."/>
            <person name="Henrissat B."/>
            <person name="Morin E."/>
            <person name="Kohler A."/>
            <person name="Barry K."/>
            <person name="LaButti K."/>
            <person name="Morin E."/>
            <person name="Salamov A."/>
            <person name="Lipzen A."/>
            <person name="Mereny Z."/>
            <person name="Hegedus B."/>
            <person name="Baldrian P."/>
            <person name="Stursova M."/>
            <person name="Weitz H."/>
            <person name="Taylor A."/>
            <person name="Grigoriev I.V."/>
            <person name="Nagy L.G."/>
            <person name="Martin F."/>
            <person name="Kauserud H."/>
        </authorList>
    </citation>
    <scope>NUCLEOTIDE SEQUENCE</scope>
    <source>
        <strain evidence="2">CBHHK002</strain>
    </source>
</reference>
<protein>
    <submittedName>
        <fullName evidence="2">Uncharacterized protein</fullName>
    </submittedName>
</protein>